<dbReference type="Gene3D" id="2.90.10.10">
    <property type="entry name" value="Bulb-type lectin domain"/>
    <property type="match status" value="2"/>
</dbReference>
<dbReference type="InterPro" id="IPR001480">
    <property type="entry name" value="Bulb-type_lectin_dom"/>
</dbReference>
<dbReference type="PANTHER" id="PTHR43784">
    <property type="entry name" value="GDSL-LIKE LIPASE/ACYLHYDROLASE, PUTATIVE (AFU_ORTHOLOGUE AFUA_2G00820)-RELATED"/>
    <property type="match status" value="1"/>
</dbReference>
<dbReference type="InterPro" id="IPR013830">
    <property type="entry name" value="SGNH_hydro"/>
</dbReference>
<feature type="signal peptide" evidence="1">
    <location>
        <begin position="1"/>
        <end position="32"/>
    </location>
</feature>
<keyword evidence="4" id="KW-1185">Reference proteome</keyword>
<dbReference type="CDD" id="cd00028">
    <property type="entry name" value="B_lectin"/>
    <property type="match status" value="1"/>
</dbReference>
<sequence length="532" mass="55509">MTNLADNLVRTLRGIGLVLPLAAAIHGHGAHAADPAPSWVGTWGVATQRLDNPGFNNQTIRQILHTSIGGTAARVHLSNLYSTQPLVIGAAHIALRANGSTIASGTDRALTFNGVNTVTVPPGQEVISDAVSMTIPALADVAISVYLPGASVPDTAGHSFALQDYYVSTGNVSGSLSMPNVKTNPVAGQTYFFVSGLDVQNASATGAIATFGASITDGLASAANTNTRWPNDLAVRLAQAGKTIGVVNTGITGNQLLADGSGNAGVSRFQRDVVQRPGVKWVIISDDPINDLTSHTPPPSTAQLTGGLQQIVREAHDGGLKVLCSTLTPYEKYSAWTAAQETIRQQVNSFIRGATSGCDAIVDQDAAVHDPANPTRLRADFDSGDHLHPNTAGLQAIANAIDLTQFNGNTLPPVKAPTQCGQFAPGMGLTRGQTLVSCDGRFTLNMQMDGNLVLYDGPSTPIWSTGTVTANAVQVLLQSDGNLVAFDPSGRTVWQSNTSGQPGSYLYVQNDGNMVIYNVAGTPVWYTGTCCR</sequence>
<dbReference type="InterPro" id="IPR053140">
    <property type="entry name" value="GDSL_Rv0518-like"/>
</dbReference>
<protein>
    <recommendedName>
        <fullName evidence="2">Bulb-type lectin domain-containing protein</fullName>
    </recommendedName>
</protein>
<feature type="domain" description="Bulb-type lectin" evidence="2">
    <location>
        <begin position="420"/>
        <end position="529"/>
    </location>
</feature>
<evidence type="ECO:0000313" key="4">
    <source>
        <dbReference type="Proteomes" id="UP000706525"/>
    </source>
</evidence>
<organism evidence="3 4">
    <name type="scientific">Cupriavidus pampae</name>
    <dbReference type="NCBI Taxonomy" id="659251"/>
    <lineage>
        <taxon>Bacteria</taxon>
        <taxon>Pseudomonadati</taxon>
        <taxon>Pseudomonadota</taxon>
        <taxon>Betaproteobacteria</taxon>
        <taxon>Burkholderiales</taxon>
        <taxon>Burkholderiaceae</taxon>
        <taxon>Cupriavidus</taxon>
    </lineage>
</organism>
<dbReference type="PROSITE" id="PS50927">
    <property type="entry name" value="BULB_LECTIN"/>
    <property type="match status" value="1"/>
</dbReference>
<evidence type="ECO:0000256" key="1">
    <source>
        <dbReference type="SAM" id="SignalP"/>
    </source>
</evidence>
<dbReference type="PANTHER" id="PTHR43784:SF2">
    <property type="entry name" value="GDSL-LIKE LIPASE_ACYLHYDROLASE, PUTATIVE (AFU_ORTHOLOGUE AFUA_2G00820)-RELATED"/>
    <property type="match status" value="1"/>
</dbReference>
<keyword evidence="1" id="KW-0732">Signal</keyword>
<name>A0ABN7ZII1_9BURK</name>
<feature type="chain" id="PRO_5045705266" description="Bulb-type lectin domain-containing protein" evidence="1">
    <location>
        <begin position="33"/>
        <end position="532"/>
    </location>
</feature>
<dbReference type="SUPFAM" id="SSF51110">
    <property type="entry name" value="alpha-D-mannose-specific plant lectins"/>
    <property type="match status" value="1"/>
</dbReference>
<dbReference type="CDD" id="cd01830">
    <property type="entry name" value="XynE_like"/>
    <property type="match status" value="1"/>
</dbReference>
<evidence type="ECO:0000259" key="2">
    <source>
        <dbReference type="PROSITE" id="PS50927"/>
    </source>
</evidence>
<evidence type="ECO:0000313" key="3">
    <source>
        <dbReference type="EMBL" id="CAG9184815.1"/>
    </source>
</evidence>
<dbReference type="Gene3D" id="3.40.50.1110">
    <property type="entry name" value="SGNH hydrolase"/>
    <property type="match status" value="1"/>
</dbReference>
<dbReference type="Proteomes" id="UP000706525">
    <property type="component" value="Unassembled WGS sequence"/>
</dbReference>
<dbReference type="SMART" id="SM00108">
    <property type="entry name" value="B_lectin"/>
    <property type="match status" value="1"/>
</dbReference>
<dbReference type="Pfam" id="PF13472">
    <property type="entry name" value="Lipase_GDSL_2"/>
    <property type="match status" value="1"/>
</dbReference>
<dbReference type="RefSeq" id="WP_223994513.1">
    <property type="nucleotide sequence ID" value="NZ_CAJZAG010000013.1"/>
</dbReference>
<dbReference type="EMBL" id="CAJZAG010000013">
    <property type="protein sequence ID" value="CAG9184815.1"/>
    <property type="molecule type" value="Genomic_DNA"/>
</dbReference>
<comment type="caution">
    <text evidence="3">The sequence shown here is derived from an EMBL/GenBank/DDBJ whole genome shotgun (WGS) entry which is preliminary data.</text>
</comment>
<gene>
    <name evidence="3" type="ORF">LMG32289_05746</name>
</gene>
<reference evidence="3 4" key="1">
    <citation type="submission" date="2021-08" db="EMBL/GenBank/DDBJ databases">
        <authorList>
            <person name="Peeters C."/>
        </authorList>
    </citation>
    <scope>NUCLEOTIDE SEQUENCE [LARGE SCALE GENOMIC DNA]</scope>
    <source>
        <strain evidence="3 4">LMG 32289</strain>
    </source>
</reference>
<accession>A0ABN7ZII1</accession>
<dbReference type="InterPro" id="IPR036514">
    <property type="entry name" value="SGNH_hydro_sf"/>
</dbReference>
<dbReference type="InterPro" id="IPR036426">
    <property type="entry name" value="Bulb-type_lectin_dom_sf"/>
</dbReference>
<dbReference type="SUPFAM" id="SSF52266">
    <property type="entry name" value="SGNH hydrolase"/>
    <property type="match status" value="1"/>
</dbReference>
<proteinExistence type="predicted"/>